<name>A0A1R3RAQ6_ASPC5</name>
<organism evidence="1 2">
    <name type="scientific">Aspergillus carbonarius (strain ITEM 5010)</name>
    <dbReference type="NCBI Taxonomy" id="602072"/>
    <lineage>
        <taxon>Eukaryota</taxon>
        <taxon>Fungi</taxon>
        <taxon>Dikarya</taxon>
        <taxon>Ascomycota</taxon>
        <taxon>Pezizomycotina</taxon>
        <taxon>Eurotiomycetes</taxon>
        <taxon>Eurotiomycetidae</taxon>
        <taxon>Eurotiales</taxon>
        <taxon>Aspergillaceae</taxon>
        <taxon>Aspergillus</taxon>
        <taxon>Aspergillus subgen. Circumdati</taxon>
    </lineage>
</organism>
<dbReference type="AlphaFoldDB" id="A0A1R3RAQ6"/>
<dbReference type="VEuPathDB" id="FungiDB:ASPCADRAFT_210929"/>
<evidence type="ECO:0000313" key="1">
    <source>
        <dbReference type="EMBL" id="OOF91566.1"/>
    </source>
</evidence>
<proteinExistence type="predicted"/>
<protein>
    <submittedName>
        <fullName evidence="1">Uncharacterized protein</fullName>
    </submittedName>
</protein>
<keyword evidence="2" id="KW-1185">Reference proteome</keyword>
<accession>A0A1R3RAQ6</accession>
<dbReference type="Proteomes" id="UP000188318">
    <property type="component" value="Unassembled WGS sequence"/>
</dbReference>
<dbReference type="EMBL" id="KV907510">
    <property type="protein sequence ID" value="OOF91566.1"/>
    <property type="molecule type" value="Genomic_DNA"/>
</dbReference>
<evidence type="ECO:0000313" key="2">
    <source>
        <dbReference type="Proteomes" id="UP000188318"/>
    </source>
</evidence>
<gene>
    <name evidence="1" type="ORF">ASPCADRAFT_210929</name>
</gene>
<sequence>MGLVPQQWLRNLRYRRSLRQVQYAVLMYCRPKSTRSTRPVACCDGAWTNGPVGGQGRPPAPVCSVQSTREVSQLSPLDSTAATSISGYACSGFVRPHTSYTTMVLVTANSPISWSNSYVSW</sequence>
<reference evidence="2" key="1">
    <citation type="journal article" date="2017" name="Genome Biol.">
        <title>Comparative genomics reveals high biological diversity and specific adaptations in the industrially and medically important fungal genus Aspergillus.</title>
        <authorList>
            <person name="de Vries R.P."/>
            <person name="Riley R."/>
            <person name="Wiebenga A."/>
            <person name="Aguilar-Osorio G."/>
            <person name="Amillis S."/>
            <person name="Uchima C.A."/>
            <person name="Anderluh G."/>
            <person name="Asadollahi M."/>
            <person name="Askin M."/>
            <person name="Barry K."/>
            <person name="Battaglia E."/>
            <person name="Bayram O."/>
            <person name="Benocci T."/>
            <person name="Braus-Stromeyer S.A."/>
            <person name="Caldana C."/>
            <person name="Canovas D."/>
            <person name="Cerqueira G.C."/>
            <person name="Chen F."/>
            <person name="Chen W."/>
            <person name="Choi C."/>
            <person name="Clum A."/>
            <person name="Dos Santos R.A."/>
            <person name="Damasio A.R."/>
            <person name="Diallinas G."/>
            <person name="Emri T."/>
            <person name="Fekete E."/>
            <person name="Flipphi M."/>
            <person name="Freyberg S."/>
            <person name="Gallo A."/>
            <person name="Gournas C."/>
            <person name="Habgood R."/>
            <person name="Hainaut M."/>
            <person name="Harispe M.L."/>
            <person name="Henrissat B."/>
            <person name="Hilden K.S."/>
            <person name="Hope R."/>
            <person name="Hossain A."/>
            <person name="Karabika E."/>
            <person name="Karaffa L."/>
            <person name="Karanyi Z."/>
            <person name="Krasevec N."/>
            <person name="Kuo A."/>
            <person name="Kusch H."/>
            <person name="LaButti K."/>
            <person name="Lagendijk E.L."/>
            <person name="Lapidus A."/>
            <person name="Levasseur A."/>
            <person name="Lindquist E."/>
            <person name="Lipzen A."/>
            <person name="Logrieco A.F."/>
            <person name="MacCabe A."/>
            <person name="Maekelae M.R."/>
            <person name="Malavazi I."/>
            <person name="Melin P."/>
            <person name="Meyer V."/>
            <person name="Mielnichuk N."/>
            <person name="Miskei M."/>
            <person name="Molnar A.P."/>
            <person name="Mule G."/>
            <person name="Ngan C.Y."/>
            <person name="Orejas M."/>
            <person name="Orosz E."/>
            <person name="Ouedraogo J.P."/>
            <person name="Overkamp K.M."/>
            <person name="Park H.-S."/>
            <person name="Perrone G."/>
            <person name="Piumi F."/>
            <person name="Punt P.J."/>
            <person name="Ram A.F."/>
            <person name="Ramon A."/>
            <person name="Rauscher S."/>
            <person name="Record E."/>
            <person name="Riano-Pachon D.M."/>
            <person name="Robert V."/>
            <person name="Roehrig J."/>
            <person name="Ruller R."/>
            <person name="Salamov A."/>
            <person name="Salih N.S."/>
            <person name="Samson R.A."/>
            <person name="Sandor E."/>
            <person name="Sanguinetti M."/>
            <person name="Schuetze T."/>
            <person name="Sepcic K."/>
            <person name="Shelest E."/>
            <person name="Sherlock G."/>
            <person name="Sophianopoulou V."/>
            <person name="Squina F.M."/>
            <person name="Sun H."/>
            <person name="Susca A."/>
            <person name="Todd R.B."/>
            <person name="Tsang A."/>
            <person name="Unkles S.E."/>
            <person name="van de Wiele N."/>
            <person name="van Rossen-Uffink D."/>
            <person name="Oliveira J.V."/>
            <person name="Vesth T.C."/>
            <person name="Visser J."/>
            <person name="Yu J.-H."/>
            <person name="Zhou M."/>
            <person name="Andersen M.R."/>
            <person name="Archer D.B."/>
            <person name="Baker S.E."/>
            <person name="Benoit I."/>
            <person name="Brakhage A.A."/>
            <person name="Braus G.H."/>
            <person name="Fischer R."/>
            <person name="Frisvad J.C."/>
            <person name="Goldman G.H."/>
            <person name="Houbraken J."/>
            <person name="Oakley B."/>
            <person name="Pocsi I."/>
            <person name="Scazzocchio C."/>
            <person name="Seiboth B."/>
            <person name="vanKuyk P.A."/>
            <person name="Wortman J."/>
            <person name="Dyer P.S."/>
            <person name="Grigoriev I.V."/>
        </authorList>
    </citation>
    <scope>NUCLEOTIDE SEQUENCE [LARGE SCALE GENOMIC DNA]</scope>
    <source>
        <strain evidence="2">ITEM 5010</strain>
    </source>
</reference>